<comment type="subcellular location">
    <subcellularLocation>
        <location evidence="1">Cell membrane</location>
        <topology evidence="1">Multi-pass membrane protein</topology>
    </subcellularLocation>
</comment>
<evidence type="ECO:0000256" key="6">
    <source>
        <dbReference type="SAM" id="Phobius"/>
    </source>
</evidence>
<feature type="transmembrane region" description="Helical" evidence="6">
    <location>
        <begin position="12"/>
        <end position="35"/>
    </location>
</feature>
<dbReference type="HOGENOM" id="CLU_022017_7_4_9"/>
<proteinExistence type="predicted"/>
<dbReference type="RefSeq" id="WP_003502470.1">
    <property type="nucleotide sequence ID" value="NZ_GL834313.1"/>
</dbReference>
<keyword evidence="2" id="KW-1003">Cell membrane</keyword>
<evidence type="ECO:0000256" key="1">
    <source>
        <dbReference type="ARBA" id="ARBA00004651"/>
    </source>
</evidence>
<feature type="transmembrane region" description="Helical" evidence="6">
    <location>
        <begin position="285"/>
        <end position="304"/>
    </location>
</feature>
<dbReference type="STRING" id="1512.GCA_900049235_03514"/>
<feature type="transmembrane region" description="Helical" evidence="6">
    <location>
        <begin position="111"/>
        <end position="129"/>
    </location>
</feature>
<dbReference type="InterPro" id="IPR050833">
    <property type="entry name" value="Poly_Biosynth_Transport"/>
</dbReference>
<keyword evidence="4 6" id="KW-1133">Transmembrane helix</keyword>
<feature type="transmembrane region" description="Helical" evidence="6">
    <location>
        <begin position="47"/>
        <end position="67"/>
    </location>
</feature>
<dbReference type="Pfam" id="PF01943">
    <property type="entry name" value="Polysacc_synt"/>
    <property type="match status" value="1"/>
</dbReference>
<reference evidence="7 8" key="1">
    <citation type="submission" date="2010-12" db="EMBL/GenBank/DDBJ databases">
        <title>The Genome Sequence of Clostridium symbiosum strain WAL-14163.</title>
        <authorList>
            <person name="Earl A."/>
            <person name="Ward D."/>
            <person name="Feldgarden M."/>
            <person name="Gevers D."/>
            <person name="Finegold S.M."/>
            <person name="Summanen P.H."/>
            <person name="Molitoris D.R."/>
            <person name="Vaisanen M.L."/>
            <person name="Daigneault M."/>
            <person name="Young S.K."/>
            <person name="Zeng Q."/>
            <person name="Gargeya S."/>
            <person name="Fitzgerald M."/>
            <person name="Haas B."/>
            <person name="Abouelleil A."/>
            <person name="Alvarado L."/>
            <person name="Arachchi H.M."/>
            <person name="Berlin A."/>
            <person name="Brown A."/>
            <person name="Chapman S.B."/>
            <person name="Chen Z."/>
            <person name="Dunbar C."/>
            <person name="Freedman E."/>
            <person name="Gearin G."/>
            <person name="Gellesch M."/>
            <person name="Goldberg J."/>
            <person name="Griggs A."/>
            <person name="Gujja S."/>
            <person name="Heilman E."/>
            <person name="Heiman D."/>
            <person name="Howarth C."/>
            <person name="Larson L."/>
            <person name="Lui A."/>
            <person name="MacDonald P.J.P."/>
            <person name="Mehta T."/>
            <person name="Montmayeur A."/>
            <person name="Murphy C."/>
            <person name="Neiman D."/>
            <person name="Pearson M."/>
            <person name="Priest M."/>
            <person name="Roberts A."/>
            <person name="Saif S."/>
            <person name="Shea T."/>
            <person name="Shenoy N."/>
            <person name="Sisk P."/>
            <person name="Stolte C."/>
            <person name="Sykes S."/>
            <person name="White J."/>
            <person name="Yandava C."/>
            <person name="Nusbaum C."/>
            <person name="Birren B."/>
        </authorList>
    </citation>
    <scope>NUCLEOTIDE SEQUENCE [LARGE SCALE GENOMIC DNA]</scope>
    <source>
        <strain evidence="7 8">WAL-14163</strain>
    </source>
</reference>
<evidence type="ECO:0000313" key="8">
    <source>
        <dbReference type="Proteomes" id="UP000002970"/>
    </source>
</evidence>
<evidence type="ECO:0000256" key="3">
    <source>
        <dbReference type="ARBA" id="ARBA00022692"/>
    </source>
</evidence>
<dbReference type="EMBL" id="ADLQ01000073">
    <property type="protein sequence ID" value="EGA92868.1"/>
    <property type="molecule type" value="Genomic_DNA"/>
</dbReference>
<dbReference type="InterPro" id="IPR002797">
    <property type="entry name" value="Polysacc_synth"/>
</dbReference>
<organism evidence="7 8">
    <name type="scientific">Clostridium symbiosum (strain WAL-14163)</name>
    <dbReference type="NCBI Taxonomy" id="742740"/>
    <lineage>
        <taxon>Bacteria</taxon>
        <taxon>Bacillati</taxon>
        <taxon>Bacillota</taxon>
        <taxon>Clostridia</taxon>
        <taxon>Lachnospirales</taxon>
        <taxon>Lachnospiraceae</taxon>
        <taxon>Otoolea</taxon>
    </lineage>
</organism>
<feature type="transmembrane region" description="Helical" evidence="6">
    <location>
        <begin position="408"/>
        <end position="428"/>
    </location>
</feature>
<accession>E7GQQ8</accession>
<gene>
    <name evidence="7" type="ORF">HMPREF9474_03253</name>
</gene>
<keyword evidence="5 6" id="KW-0472">Membrane</keyword>
<comment type="caution">
    <text evidence="7">The sequence shown here is derived from an EMBL/GenBank/DDBJ whole genome shotgun (WGS) entry which is preliminary data.</text>
</comment>
<dbReference type="Proteomes" id="UP000002970">
    <property type="component" value="Unassembled WGS sequence"/>
</dbReference>
<protein>
    <submittedName>
        <fullName evidence="7">Uncharacterized protein</fullName>
    </submittedName>
</protein>
<sequence>MNKYKKLIVNSGIFTVANFGSRLINFLFVPLYTFWLTTEEYGAIDTILATISLLIPLISLSLADCVMRFVMEDFKKKKVLLSNAFITVFVIMGLFGLSYFPFQEIEIFSRYWIQFYLLLIMQTVNTIASQYVRGIGKVATFALNGVINTFFQIAFNIWFIAGLNWGIGGYLLGMNLSFIICNFYLGIKSDILKNISWKNFDFKYLKTMLRFSLPLVPTAMMWWVMNSADRYIILGVLGLSATGIYAVASKIPHIINMLFSIFQQAWQLSAIEESKAEDQTRFYSLIYNSLFEVLTIGTSFFLLFQKQFVQVFLEQSYHQAWRYIPFLFMAAIFSSLAGFLGTNYVVAQETKGAFKTALTAAVINLVLNAALTPFWGMYGTSFSTMLSFFILWIYRLRDTHKYVEIKHSIKSSIITLILLYTQLISVLMESRVRVGLLVLLVLILKSEISKFVVRYIITKTRR</sequence>
<feature type="transmembrane region" description="Helical" evidence="6">
    <location>
        <begin position="79"/>
        <end position="99"/>
    </location>
</feature>
<feature type="transmembrane region" description="Helical" evidence="6">
    <location>
        <begin position="377"/>
        <end position="396"/>
    </location>
</feature>
<dbReference type="GO" id="GO:0005886">
    <property type="term" value="C:plasma membrane"/>
    <property type="evidence" value="ECO:0007669"/>
    <property type="project" value="UniProtKB-SubCell"/>
</dbReference>
<feature type="transmembrane region" description="Helical" evidence="6">
    <location>
        <begin position="324"/>
        <end position="346"/>
    </location>
</feature>
<evidence type="ECO:0000313" key="7">
    <source>
        <dbReference type="EMBL" id="EGA92868.1"/>
    </source>
</evidence>
<evidence type="ECO:0000256" key="4">
    <source>
        <dbReference type="ARBA" id="ARBA00022989"/>
    </source>
</evidence>
<dbReference type="PANTHER" id="PTHR30250:SF11">
    <property type="entry name" value="O-ANTIGEN TRANSPORTER-RELATED"/>
    <property type="match status" value="1"/>
</dbReference>
<keyword evidence="8" id="KW-1185">Reference proteome</keyword>
<feature type="transmembrane region" description="Helical" evidence="6">
    <location>
        <begin position="208"/>
        <end position="225"/>
    </location>
</feature>
<dbReference type="AlphaFoldDB" id="E7GQQ8"/>
<keyword evidence="3 6" id="KW-0812">Transmembrane</keyword>
<evidence type="ECO:0000256" key="2">
    <source>
        <dbReference type="ARBA" id="ARBA00022475"/>
    </source>
</evidence>
<feature type="transmembrane region" description="Helical" evidence="6">
    <location>
        <begin position="141"/>
        <end position="161"/>
    </location>
</feature>
<dbReference type="eggNOG" id="COG2244">
    <property type="taxonomic scope" value="Bacteria"/>
</dbReference>
<dbReference type="PANTHER" id="PTHR30250">
    <property type="entry name" value="PST FAMILY PREDICTED COLANIC ACID TRANSPORTER"/>
    <property type="match status" value="1"/>
</dbReference>
<feature type="transmembrane region" description="Helical" evidence="6">
    <location>
        <begin position="167"/>
        <end position="187"/>
    </location>
</feature>
<evidence type="ECO:0000256" key="5">
    <source>
        <dbReference type="ARBA" id="ARBA00023136"/>
    </source>
</evidence>
<feature type="transmembrane region" description="Helical" evidence="6">
    <location>
        <begin position="353"/>
        <end position="371"/>
    </location>
</feature>
<feature type="transmembrane region" description="Helical" evidence="6">
    <location>
        <begin position="434"/>
        <end position="457"/>
    </location>
</feature>
<name>E7GQQ8_CLOS6</name>